<organism evidence="1 2">
    <name type="scientific">Zizania palustris</name>
    <name type="common">Northern wild rice</name>
    <dbReference type="NCBI Taxonomy" id="103762"/>
    <lineage>
        <taxon>Eukaryota</taxon>
        <taxon>Viridiplantae</taxon>
        <taxon>Streptophyta</taxon>
        <taxon>Embryophyta</taxon>
        <taxon>Tracheophyta</taxon>
        <taxon>Spermatophyta</taxon>
        <taxon>Magnoliopsida</taxon>
        <taxon>Liliopsida</taxon>
        <taxon>Poales</taxon>
        <taxon>Poaceae</taxon>
        <taxon>BOP clade</taxon>
        <taxon>Oryzoideae</taxon>
        <taxon>Oryzeae</taxon>
        <taxon>Zizaniinae</taxon>
        <taxon>Zizania</taxon>
    </lineage>
</organism>
<name>A0A8J5SC66_ZIZPA</name>
<dbReference type="EMBL" id="JAAALK010000286">
    <property type="protein sequence ID" value="KAG8062603.1"/>
    <property type="molecule type" value="Genomic_DNA"/>
</dbReference>
<comment type="caution">
    <text evidence="1">The sequence shown here is derived from an EMBL/GenBank/DDBJ whole genome shotgun (WGS) entry which is preliminary data.</text>
</comment>
<gene>
    <name evidence="1" type="ORF">GUJ93_ZPchr0003g18212</name>
</gene>
<dbReference type="Proteomes" id="UP000729402">
    <property type="component" value="Unassembled WGS sequence"/>
</dbReference>
<dbReference type="AlphaFoldDB" id="A0A8J5SC66"/>
<proteinExistence type="predicted"/>
<protein>
    <submittedName>
        <fullName evidence="1">Uncharacterized protein</fullName>
    </submittedName>
</protein>
<reference evidence="1" key="1">
    <citation type="journal article" date="2021" name="bioRxiv">
        <title>Whole Genome Assembly and Annotation of Northern Wild Rice, Zizania palustris L., Supports a Whole Genome Duplication in the Zizania Genus.</title>
        <authorList>
            <person name="Haas M."/>
            <person name="Kono T."/>
            <person name="Macchietto M."/>
            <person name="Millas R."/>
            <person name="McGilp L."/>
            <person name="Shao M."/>
            <person name="Duquette J."/>
            <person name="Hirsch C.N."/>
            <person name="Kimball J."/>
        </authorList>
    </citation>
    <scope>NUCLEOTIDE SEQUENCE</scope>
    <source>
        <tissue evidence="1">Fresh leaf tissue</tissue>
    </source>
</reference>
<keyword evidence="2" id="KW-1185">Reference proteome</keyword>
<sequence>MRSRYSTARIRAISGPVAEHAGPGGIQLVAPRRTECRLDSARRPFDGMAAKNVSTGTEWCVDIADMEEKGWAGRRLLQPN</sequence>
<evidence type="ECO:0000313" key="2">
    <source>
        <dbReference type="Proteomes" id="UP000729402"/>
    </source>
</evidence>
<evidence type="ECO:0000313" key="1">
    <source>
        <dbReference type="EMBL" id="KAG8062603.1"/>
    </source>
</evidence>
<accession>A0A8J5SC66</accession>
<reference evidence="1" key="2">
    <citation type="submission" date="2021-02" db="EMBL/GenBank/DDBJ databases">
        <authorList>
            <person name="Kimball J.A."/>
            <person name="Haas M.W."/>
            <person name="Macchietto M."/>
            <person name="Kono T."/>
            <person name="Duquette J."/>
            <person name="Shao M."/>
        </authorList>
    </citation>
    <scope>NUCLEOTIDE SEQUENCE</scope>
    <source>
        <tissue evidence="1">Fresh leaf tissue</tissue>
    </source>
</reference>